<dbReference type="Proteomes" id="UP001214250">
    <property type="component" value="Chromosome 1"/>
</dbReference>
<proteinExistence type="predicted"/>
<reference evidence="2 3" key="1">
    <citation type="submission" date="2023-02" db="EMBL/GenBank/DDBJ databases">
        <title>Genome sequence of Lentisphaera profundi SAORIC-696.</title>
        <authorList>
            <person name="Kim e."/>
            <person name="Cho J.-C."/>
            <person name="Choi A."/>
            <person name="Kang I."/>
        </authorList>
    </citation>
    <scope>NUCLEOTIDE SEQUENCE [LARGE SCALE GENOMIC DNA]</scope>
    <source>
        <strain evidence="2 3">SAORIC-696</strain>
    </source>
</reference>
<gene>
    <name evidence="2" type="ORF">PQO03_09900</name>
</gene>
<evidence type="ECO:0008006" key="4">
    <source>
        <dbReference type="Google" id="ProtNLM"/>
    </source>
</evidence>
<evidence type="ECO:0000313" key="2">
    <source>
        <dbReference type="EMBL" id="WDE96026.1"/>
    </source>
</evidence>
<evidence type="ECO:0000313" key="3">
    <source>
        <dbReference type="Proteomes" id="UP001214250"/>
    </source>
</evidence>
<accession>A0ABY7VT72</accession>
<keyword evidence="3" id="KW-1185">Reference proteome</keyword>
<name>A0ABY7VT72_9BACT</name>
<dbReference type="RefSeq" id="WP_274149983.1">
    <property type="nucleotide sequence ID" value="NZ_CP117811.1"/>
</dbReference>
<feature type="chain" id="PRO_5047116287" description="DUF4468 domain-containing protein" evidence="1">
    <location>
        <begin position="23"/>
        <end position="218"/>
    </location>
</feature>
<keyword evidence="1" id="KW-0732">Signal</keyword>
<dbReference type="EMBL" id="CP117811">
    <property type="protein sequence ID" value="WDE96026.1"/>
    <property type="molecule type" value="Genomic_DNA"/>
</dbReference>
<evidence type="ECO:0000256" key="1">
    <source>
        <dbReference type="SAM" id="SignalP"/>
    </source>
</evidence>
<feature type="signal peptide" evidence="1">
    <location>
        <begin position="1"/>
        <end position="22"/>
    </location>
</feature>
<organism evidence="2 3">
    <name type="scientific">Lentisphaera profundi</name>
    <dbReference type="NCBI Taxonomy" id="1658616"/>
    <lineage>
        <taxon>Bacteria</taxon>
        <taxon>Pseudomonadati</taxon>
        <taxon>Lentisphaerota</taxon>
        <taxon>Lentisphaeria</taxon>
        <taxon>Lentisphaerales</taxon>
        <taxon>Lentisphaeraceae</taxon>
        <taxon>Lentisphaera</taxon>
    </lineage>
</organism>
<protein>
    <recommendedName>
        <fullName evidence="4">DUF4468 domain-containing protein</fullName>
    </recommendedName>
</protein>
<sequence>MRKITSFFMFVLTVGSSFTALAQSGQSIIEVGKIDVNTKLAPPITVNNIVKSSNPNTGEWTSITVQFRVKGVAKKANALDDGTWLNKVSITWKGLYKARDGKYKKTQKVVTYENITNGDYYATILVSPDVINRYLGGIKDVHKILSVYAVFKVEGKTQLNTKFYVQSGKRQKSLMKGFKETSFDSENLDSVEGIFTSKDDSPWAATQSQIFPKISNKK</sequence>